<dbReference type="Pfam" id="PF02357">
    <property type="entry name" value="NusG"/>
    <property type="match status" value="1"/>
</dbReference>
<feature type="domain" description="NusG-like N-terminal" evidence="4">
    <location>
        <begin position="8"/>
        <end position="109"/>
    </location>
</feature>
<evidence type="ECO:0000259" key="4">
    <source>
        <dbReference type="SMART" id="SM00738"/>
    </source>
</evidence>
<dbReference type="GO" id="GO:0006354">
    <property type="term" value="P:DNA-templated transcription elongation"/>
    <property type="evidence" value="ECO:0007669"/>
    <property type="project" value="InterPro"/>
</dbReference>
<comment type="caution">
    <text evidence="5">The sequence shown here is derived from an EMBL/GenBank/DDBJ whole genome shotgun (WGS) entry which is preliminary data.</text>
</comment>
<dbReference type="AlphaFoldDB" id="A0A2P7BPW9"/>
<dbReference type="Proteomes" id="UP000241444">
    <property type="component" value="Unassembled WGS sequence"/>
</dbReference>
<evidence type="ECO:0000256" key="3">
    <source>
        <dbReference type="ARBA" id="ARBA00023163"/>
    </source>
</evidence>
<evidence type="ECO:0000313" key="5">
    <source>
        <dbReference type="EMBL" id="PSH68484.1"/>
    </source>
</evidence>
<dbReference type="SMART" id="SM00738">
    <property type="entry name" value="NGN"/>
    <property type="match status" value="1"/>
</dbReference>
<evidence type="ECO:0000313" key="6">
    <source>
        <dbReference type="Proteomes" id="UP000241444"/>
    </source>
</evidence>
<sequence>MKAVIDKDRHWYVVRTNVKAEAKASENIRKAGYDIYYPRSRMEVKNKRTHTYTMRESALMPRYLFIGLPQVERNFFKVRTCDGVECILGVDGHPARISAEHVEAIYLAEIDMQFDDRKQEAKSKKASTEMQFPKGEGILVTDSLNPFAMFGGVVQEVTKSGKVSSSRTFRANDASGIRAETAHSCGIRTI</sequence>
<dbReference type="SUPFAM" id="SSF82679">
    <property type="entry name" value="N-utilization substance G protein NusG, N-terminal domain"/>
    <property type="match status" value="1"/>
</dbReference>
<dbReference type="InterPro" id="IPR006645">
    <property type="entry name" value="NGN-like_dom"/>
</dbReference>
<accession>A0A2P7BPW9</accession>
<dbReference type="PANTHER" id="PTHR30265">
    <property type="entry name" value="RHO-INTERACTING TRANSCRIPTION TERMINATION FACTOR NUSG"/>
    <property type="match status" value="1"/>
</dbReference>
<dbReference type="EMBL" id="PGGO01000008">
    <property type="protein sequence ID" value="PSH68484.1"/>
    <property type="molecule type" value="Genomic_DNA"/>
</dbReference>
<dbReference type="InterPro" id="IPR036735">
    <property type="entry name" value="NGN_dom_sf"/>
</dbReference>
<organism evidence="5 6">
    <name type="scientific">Phyllobacterium brassicacearum</name>
    <dbReference type="NCBI Taxonomy" id="314235"/>
    <lineage>
        <taxon>Bacteria</taxon>
        <taxon>Pseudomonadati</taxon>
        <taxon>Pseudomonadota</taxon>
        <taxon>Alphaproteobacteria</taxon>
        <taxon>Hyphomicrobiales</taxon>
        <taxon>Phyllobacteriaceae</taxon>
        <taxon>Phyllobacterium</taxon>
    </lineage>
</organism>
<keyword evidence="2" id="KW-0805">Transcription regulation</keyword>
<dbReference type="GO" id="GO:0031564">
    <property type="term" value="P:transcription antitermination"/>
    <property type="evidence" value="ECO:0007669"/>
    <property type="project" value="UniProtKB-KW"/>
</dbReference>
<reference evidence="6" key="1">
    <citation type="submission" date="2017-11" db="EMBL/GenBank/DDBJ databases">
        <authorList>
            <person name="Kuznetsova I."/>
            <person name="Sazanova A."/>
            <person name="Chirak E."/>
            <person name="Safronova V."/>
            <person name="Willems A."/>
        </authorList>
    </citation>
    <scope>NUCLEOTIDE SEQUENCE [LARGE SCALE GENOMIC DNA]</scope>
    <source>
        <strain evidence="6">STM 196</strain>
    </source>
</reference>
<evidence type="ECO:0000256" key="2">
    <source>
        <dbReference type="ARBA" id="ARBA00023015"/>
    </source>
</evidence>
<proteinExistence type="predicted"/>
<protein>
    <recommendedName>
        <fullName evidence="4">NusG-like N-terminal domain-containing protein</fullName>
    </recommendedName>
</protein>
<dbReference type="Gene3D" id="3.30.70.940">
    <property type="entry name" value="NusG, N-terminal domain"/>
    <property type="match status" value="1"/>
</dbReference>
<gene>
    <name evidence="5" type="ORF">CU102_11945</name>
</gene>
<keyword evidence="6" id="KW-1185">Reference proteome</keyword>
<keyword evidence="3" id="KW-0804">Transcription</keyword>
<keyword evidence="1" id="KW-0889">Transcription antitermination</keyword>
<dbReference type="InterPro" id="IPR043425">
    <property type="entry name" value="NusG-like"/>
</dbReference>
<dbReference type="RefSeq" id="WP_106711341.1">
    <property type="nucleotide sequence ID" value="NZ_PGGO01000008.1"/>
</dbReference>
<dbReference type="PANTHER" id="PTHR30265:SF4">
    <property type="entry name" value="KOW MOTIF FAMILY PROTEIN, EXPRESSED"/>
    <property type="match status" value="1"/>
</dbReference>
<evidence type="ECO:0000256" key="1">
    <source>
        <dbReference type="ARBA" id="ARBA00022814"/>
    </source>
</evidence>
<name>A0A2P7BPW9_9HYPH</name>
<dbReference type="OrthoDB" id="7909051at2"/>